<reference evidence="1" key="1">
    <citation type="submission" date="2022-03" db="EMBL/GenBank/DDBJ databases">
        <authorList>
            <person name="Sayadi A."/>
        </authorList>
    </citation>
    <scope>NUCLEOTIDE SEQUENCE</scope>
</reference>
<keyword evidence="2" id="KW-1185">Reference proteome</keyword>
<comment type="caution">
    <text evidence="1">The sequence shown here is derived from an EMBL/GenBank/DDBJ whole genome shotgun (WGS) entry which is preliminary data.</text>
</comment>
<dbReference type="EMBL" id="CAKOFQ010008328">
    <property type="protein sequence ID" value="CAH2013463.1"/>
    <property type="molecule type" value="Genomic_DNA"/>
</dbReference>
<evidence type="ECO:0000313" key="2">
    <source>
        <dbReference type="Proteomes" id="UP001152888"/>
    </source>
</evidence>
<dbReference type="Proteomes" id="UP001152888">
    <property type="component" value="Unassembled WGS sequence"/>
</dbReference>
<sequence>MNRLPNFVLPFCAHADSCLLHTSVVLFPFSLDIFNFFQSQNTLVLCSKLCITQYDHQYLDVTSGPSHYYD</sequence>
<name>A0A9P0M7V6_ACAOB</name>
<dbReference type="AlphaFoldDB" id="A0A9P0M7V6"/>
<protein>
    <submittedName>
        <fullName evidence="1">Uncharacterized protein</fullName>
    </submittedName>
</protein>
<organism evidence="1 2">
    <name type="scientific">Acanthoscelides obtectus</name>
    <name type="common">Bean weevil</name>
    <name type="synonym">Bruchus obtectus</name>
    <dbReference type="NCBI Taxonomy" id="200917"/>
    <lineage>
        <taxon>Eukaryota</taxon>
        <taxon>Metazoa</taxon>
        <taxon>Ecdysozoa</taxon>
        <taxon>Arthropoda</taxon>
        <taxon>Hexapoda</taxon>
        <taxon>Insecta</taxon>
        <taxon>Pterygota</taxon>
        <taxon>Neoptera</taxon>
        <taxon>Endopterygota</taxon>
        <taxon>Coleoptera</taxon>
        <taxon>Polyphaga</taxon>
        <taxon>Cucujiformia</taxon>
        <taxon>Chrysomeloidea</taxon>
        <taxon>Chrysomelidae</taxon>
        <taxon>Bruchinae</taxon>
        <taxon>Bruchini</taxon>
        <taxon>Acanthoscelides</taxon>
    </lineage>
</organism>
<evidence type="ECO:0000313" key="1">
    <source>
        <dbReference type="EMBL" id="CAH2013463.1"/>
    </source>
</evidence>
<proteinExistence type="predicted"/>
<gene>
    <name evidence="1" type="ORF">ACAOBT_LOCUS33481</name>
</gene>
<accession>A0A9P0M7V6</accession>